<reference evidence="1" key="1">
    <citation type="submission" date="2023-07" db="EMBL/GenBank/DDBJ databases">
        <authorList>
            <person name="Xia Y."/>
        </authorList>
    </citation>
    <scope>NUCLEOTIDE SEQUENCE</scope>
    <source>
        <strain evidence="1">F</strain>
    </source>
</reference>
<organism evidence="1">
    <name type="scientific">Marseillevirus sp</name>
    <dbReference type="NCBI Taxonomy" id="2809551"/>
    <lineage>
        <taxon>Viruses</taxon>
        <taxon>Varidnaviria</taxon>
        <taxon>Bamfordvirae</taxon>
        <taxon>Nucleocytoviricota</taxon>
        <taxon>Megaviricetes</taxon>
        <taxon>Pimascovirales</taxon>
        <taxon>Pimascovirales incertae sedis</taxon>
        <taxon>Marseilleviridae</taxon>
        <taxon>Marseillevirus</taxon>
    </lineage>
</organism>
<protein>
    <submittedName>
        <fullName evidence="1">MORN repeat containing protein</fullName>
    </submittedName>
</protein>
<evidence type="ECO:0000313" key="1">
    <source>
        <dbReference type="EMBL" id="WNL49721.1"/>
    </source>
</evidence>
<dbReference type="SUPFAM" id="SSF82185">
    <property type="entry name" value="Histone H3 K4-specific methyltransferase SET7/9 N-terminal domain"/>
    <property type="match status" value="1"/>
</dbReference>
<dbReference type="Gene3D" id="2.20.110.10">
    <property type="entry name" value="Histone H3 K4-specific methyltransferase SET7/9 N-terminal domain"/>
    <property type="match status" value="1"/>
</dbReference>
<gene>
    <name evidence="1" type="ORF">MarFTMF_205</name>
</gene>
<sequence>MQTTKQLLTVSTDGKVCHQKVERWQEYDFMGKLCHYKIIARYRDGKKHGNCDTFCNGQIESSTPYVDGKIHGKQRVWSKSGRLYSFTHYFEGRLHGLHRSFHIDGEVAWELRYVHDEIFDEDKFWGISDASSASKKQSER</sequence>
<name>A0AA96EP82_9VIRU</name>
<dbReference type="EMBL" id="OR343188">
    <property type="protein sequence ID" value="WNL49721.1"/>
    <property type="molecule type" value="Genomic_DNA"/>
</dbReference>
<proteinExistence type="predicted"/>
<accession>A0AA96EP82</accession>